<keyword evidence="7" id="KW-1185">Reference proteome</keyword>
<feature type="transmembrane region" description="Helical" evidence="5">
    <location>
        <begin position="363"/>
        <end position="391"/>
    </location>
</feature>
<feature type="transmembrane region" description="Helical" evidence="5">
    <location>
        <begin position="301"/>
        <end position="327"/>
    </location>
</feature>
<dbReference type="InterPro" id="IPR050368">
    <property type="entry name" value="ClC-type_chloride_channel"/>
</dbReference>
<feature type="transmembrane region" description="Helical" evidence="5">
    <location>
        <begin position="185"/>
        <end position="206"/>
    </location>
</feature>
<evidence type="ECO:0000313" key="6">
    <source>
        <dbReference type="EMBL" id="SDM61671.1"/>
    </source>
</evidence>
<dbReference type="PANTHER" id="PTHR43427:SF12">
    <property type="entry name" value="CHLORIDE TRANSPORTER"/>
    <property type="match status" value="1"/>
</dbReference>
<dbReference type="AlphaFoldDB" id="A0A1G9UP33"/>
<feature type="transmembrane region" description="Helical" evidence="5">
    <location>
        <begin position="146"/>
        <end position="173"/>
    </location>
</feature>
<organism evidence="6 7">
    <name type="scientific">Romboutsia lituseburensis DSM 797</name>
    <dbReference type="NCBI Taxonomy" id="1121325"/>
    <lineage>
        <taxon>Bacteria</taxon>
        <taxon>Bacillati</taxon>
        <taxon>Bacillota</taxon>
        <taxon>Clostridia</taxon>
        <taxon>Peptostreptococcales</taxon>
        <taxon>Peptostreptococcaceae</taxon>
        <taxon>Romboutsia</taxon>
    </lineage>
</organism>
<gene>
    <name evidence="6" type="ORF">SAMN04515677_1213</name>
</gene>
<evidence type="ECO:0000256" key="4">
    <source>
        <dbReference type="ARBA" id="ARBA00023136"/>
    </source>
</evidence>
<dbReference type="PANTHER" id="PTHR43427">
    <property type="entry name" value="CHLORIDE CHANNEL PROTEIN CLC-E"/>
    <property type="match status" value="1"/>
</dbReference>
<dbReference type="Gene3D" id="1.10.3080.10">
    <property type="entry name" value="Clc chloride channel"/>
    <property type="match status" value="1"/>
</dbReference>
<dbReference type="EMBL" id="FNGW01000021">
    <property type="protein sequence ID" value="SDM61671.1"/>
    <property type="molecule type" value="Genomic_DNA"/>
</dbReference>
<dbReference type="InterPro" id="IPR014743">
    <property type="entry name" value="Cl-channel_core"/>
</dbReference>
<accession>A0A1G9UP33</accession>
<evidence type="ECO:0000256" key="1">
    <source>
        <dbReference type="ARBA" id="ARBA00004141"/>
    </source>
</evidence>
<dbReference type="SUPFAM" id="SSF81340">
    <property type="entry name" value="Clc chloride channel"/>
    <property type="match status" value="1"/>
</dbReference>
<dbReference type="GO" id="GO:0016020">
    <property type="term" value="C:membrane"/>
    <property type="evidence" value="ECO:0007669"/>
    <property type="project" value="UniProtKB-SubCell"/>
</dbReference>
<keyword evidence="3 5" id="KW-1133">Transmembrane helix</keyword>
<dbReference type="GO" id="GO:0015108">
    <property type="term" value="F:chloride transmembrane transporter activity"/>
    <property type="evidence" value="ECO:0007669"/>
    <property type="project" value="InterPro"/>
</dbReference>
<feature type="transmembrane region" description="Helical" evidence="5">
    <location>
        <begin position="55"/>
        <end position="75"/>
    </location>
</feature>
<keyword evidence="2 5" id="KW-0812">Transmembrane</keyword>
<keyword evidence="4 5" id="KW-0472">Membrane</keyword>
<dbReference type="RefSeq" id="WP_092727883.1">
    <property type="nucleotide sequence ID" value="NZ_FNGW01000021.1"/>
</dbReference>
<proteinExistence type="predicted"/>
<reference evidence="6 7" key="1">
    <citation type="submission" date="2016-10" db="EMBL/GenBank/DDBJ databases">
        <authorList>
            <person name="de Groot N.N."/>
        </authorList>
    </citation>
    <scope>NUCLEOTIDE SEQUENCE [LARGE SCALE GENOMIC DNA]</scope>
    <source>
        <strain evidence="6 7">DSM 797</strain>
    </source>
</reference>
<feature type="transmembrane region" description="Helical" evidence="5">
    <location>
        <begin position="334"/>
        <end position="357"/>
    </location>
</feature>
<feature type="transmembrane region" description="Helical" evidence="5">
    <location>
        <begin position="261"/>
        <end position="281"/>
    </location>
</feature>
<evidence type="ECO:0000256" key="2">
    <source>
        <dbReference type="ARBA" id="ARBA00022692"/>
    </source>
</evidence>
<dbReference type="Proteomes" id="UP000199068">
    <property type="component" value="Unassembled WGS sequence"/>
</dbReference>
<protein>
    <submittedName>
        <fullName evidence="6">H+/Cl-antiporter ClcA</fullName>
    </submittedName>
</protein>
<dbReference type="Pfam" id="PF00654">
    <property type="entry name" value="Voltage_CLC"/>
    <property type="match status" value="1"/>
</dbReference>
<comment type="subcellular location">
    <subcellularLocation>
        <location evidence="1">Membrane</location>
        <topology evidence="1">Multi-pass membrane protein</topology>
    </subcellularLocation>
</comment>
<evidence type="ECO:0000313" key="7">
    <source>
        <dbReference type="Proteomes" id="UP000199068"/>
    </source>
</evidence>
<sequence>MNELKKHIKESEVVSTIFVRWFLLASISGVAVGVVISFFLKSLQWATTTRESNEWLLYMLPLGGAFVSYLYSKYGKDSSKGNNLIIERINNGEGRIPFRMAPLVFLGTFITHLFGGSAGREGTGVQIGASVSSKIGELLKLKGMDYTILIISGVSSGFGVVFGTPIAGTVFGLEVSTLGKMRYEAIIPCLISSYIGNFIADLFKIHHTHYNMGISISGVDVFFKVILCAVLFGLTSKLFAELTHTLKKFFANKIPNTSLKSFIGGIIIIIIVLILGTRIYLGLSLDLLSNAFNQPVPKGAFIIKLLLTSLTLAVGFQGGEVTPLFVIGATLGNLLASIVGLPIEFLAGLGMIGVFAGATKTPIASFIMGIELFGSANIGFIFIACVVSYVFAGKSGIYTSQDSSILNGYFNKLKHE</sequence>
<name>A0A1G9UP33_9FIRM</name>
<dbReference type="InterPro" id="IPR001807">
    <property type="entry name" value="ClC"/>
</dbReference>
<dbReference type="CDD" id="cd03682">
    <property type="entry name" value="ClC_sycA_like"/>
    <property type="match status" value="1"/>
</dbReference>
<evidence type="ECO:0000256" key="5">
    <source>
        <dbReference type="SAM" id="Phobius"/>
    </source>
</evidence>
<feature type="transmembrane region" description="Helical" evidence="5">
    <location>
        <begin position="221"/>
        <end position="240"/>
    </location>
</feature>
<dbReference type="STRING" id="1121325.SAMN04515677_1213"/>
<evidence type="ECO:0000256" key="3">
    <source>
        <dbReference type="ARBA" id="ARBA00022989"/>
    </source>
</evidence>
<feature type="transmembrane region" description="Helical" evidence="5">
    <location>
        <begin position="21"/>
        <end position="40"/>
    </location>
</feature>